<reference evidence="2" key="1">
    <citation type="submission" date="2024-07" db="EMBL/GenBank/DDBJ databases">
        <authorList>
            <person name="Yu S.T."/>
        </authorList>
    </citation>
    <scope>NUCLEOTIDE SEQUENCE</scope>
    <source>
        <strain evidence="2">R21</strain>
    </source>
</reference>
<dbReference type="AlphaFoldDB" id="A0AB39NYD8"/>
<dbReference type="RefSeq" id="WP_369228967.1">
    <property type="nucleotide sequence ID" value="NZ_CP163435.1"/>
</dbReference>
<proteinExistence type="predicted"/>
<sequence length="53" mass="5433">MTASVTAPGVVVDPADFIAELHTEGQLPQNSGGDPAVPDSAFPDTHVYTQPAL</sequence>
<organism evidence="2">
    <name type="scientific">Streptomyces sp. R21</name>
    <dbReference type="NCBI Taxonomy" id="3238627"/>
    <lineage>
        <taxon>Bacteria</taxon>
        <taxon>Bacillati</taxon>
        <taxon>Actinomycetota</taxon>
        <taxon>Actinomycetes</taxon>
        <taxon>Kitasatosporales</taxon>
        <taxon>Streptomycetaceae</taxon>
        <taxon>Streptomyces</taxon>
    </lineage>
</organism>
<accession>A0AB39NYD8</accession>
<protein>
    <submittedName>
        <fullName evidence="2">Uncharacterized protein</fullName>
    </submittedName>
</protein>
<evidence type="ECO:0000256" key="1">
    <source>
        <dbReference type="SAM" id="MobiDB-lite"/>
    </source>
</evidence>
<dbReference type="EMBL" id="CP163435">
    <property type="protein sequence ID" value="XDQ23337.1"/>
    <property type="molecule type" value="Genomic_DNA"/>
</dbReference>
<feature type="region of interest" description="Disordered" evidence="1">
    <location>
        <begin position="25"/>
        <end position="53"/>
    </location>
</feature>
<evidence type="ECO:0000313" key="2">
    <source>
        <dbReference type="EMBL" id="XDQ23337.1"/>
    </source>
</evidence>
<name>A0AB39NYD8_9ACTN</name>
<gene>
    <name evidence="2" type="ORF">AB5J56_00730</name>
</gene>